<sequence length="23" mass="2608">MKGGELMDKACHTDENKKWSALD</sequence>
<dbReference type="Proteomes" id="UP000305222">
    <property type="component" value="Unassembled WGS sequence"/>
</dbReference>
<evidence type="ECO:0000313" key="2">
    <source>
        <dbReference type="EMBL" id="TKI79456.1"/>
    </source>
</evidence>
<evidence type="ECO:0000313" key="3">
    <source>
        <dbReference type="Proteomes" id="UP000305222"/>
    </source>
</evidence>
<feature type="non-terminal residue" evidence="2">
    <location>
        <position position="23"/>
    </location>
</feature>
<gene>
    <name evidence="2" type="ORF">FC699_35950</name>
</gene>
<name>A0A4U2ZVW0_9BACI</name>
<accession>A0A4U2ZVW0</accession>
<evidence type="ECO:0000256" key="1">
    <source>
        <dbReference type="SAM" id="MobiDB-lite"/>
    </source>
</evidence>
<feature type="region of interest" description="Disordered" evidence="1">
    <location>
        <begin position="1"/>
        <end position="23"/>
    </location>
</feature>
<dbReference type="EMBL" id="SZON01003592">
    <property type="protein sequence ID" value="TKI79456.1"/>
    <property type="molecule type" value="Genomic_DNA"/>
</dbReference>
<organism evidence="2 3">
    <name type="scientific">Bacillus wiedmannii</name>
    <dbReference type="NCBI Taxonomy" id="1890302"/>
    <lineage>
        <taxon>Bacteria</taxon>
        <taxon>Bacillati</taxon>
        <taxon>Bacillota</taxon>
        <taxon>Bacilli</taxon>
        <taxon>Bacillales</taxon>
        <taxon>Bacillaceae</taxon>
        <taxon>Bacillus</taxon>
        <taxon>Bacillus cereus group</taxon>
    </lineage>
</organism>
<protein>
    <submittedName>
        <fullName evidence="2">Spore coat protein</fullName>
    </submittedName>
</protein>
<reference evidence="2 3" key="1">
    <citation type="journal article" date="2019" name="Environ. Microbiol.">
        <title>An active ?-lactamase is a part of an orchestrated cell wall stress resistance network of Bacillus subtilis and related rhizosphere species.</title>
        <authorList>
            <person name="Bucher T."/>
            <person name="Keren-Paz A."/>
            <person name="Hausser J."/>
            <person name="Olender T."/>
            <person name="Cytryn E."/>
            <person name="Kolodkin-Gal I."/>
        </authorList>
    </citation>
    <scope>NUCLEOTIDE SEQUENCE [LARGE SCALE GENOMIC DNA]</scope>
    <source>
        <strain evidence="2 3">I5</strain>
    </source>
</reference>
<proteinExistence type="predicted"/>
<keyword evidence="2" id="KW-0946">Virion</keyword>
<keyword evidence="2" id="KW-0167">Capsid protein</keyword>
<comment type="caution">
    <text evidence="2">The sequence shown here is derived from an EMBL/GenBank/DDBJ whole genome shotgun (WGS) entry which is preliminary data.</text>
</comment>
<dbReference type="AlphaFoldDB" id="A0A4U2ZVW0"/>